<proteinExistence type="predicted"/>
<comment type="caution">
    <text evidence="1">The sequence shown here is derived from an EMBL/GenBank/DDBJ whole genome shotgun (WGS) entry which is preliminary data.</text>
</comment>
<protein>
    <submittedName>
        <fullName evidence="1">Uncharacterized protein</fullName>
    </submittedName>
</protein>
<evidence type="ECO:0000313" key="1">
    <source>
        <dbReference type="EMBL" id="KAI2386210.1"/>
    </source>
</evidence>
<organism evidence="1">
    <name type="scientific">Ophidiomyces ophidiicola</name>
    <dbReference type="NCBI Taxonomy" id="1387563"/>
    <lineage>
        <taxon>Eukaryota</taxon>
        <taxon>Fungi</taxon>
        <taxon>Dikarya</taxon>
        <taxon>Ascomycota</taxon>
        <taxon>Pezizomycotina</taxon>
        <taxon>Eurotiomycetes</taxon>
        <taxon>Eurotiomycetidae</taxon>
        <taxon>Onygenales</taxon>
        <taxon>Onygenaceae</taxon>
        <taxon>Ophidiomyces</taxon>
    </lineage>
</organism>
<accession>A0ACB8UVL1</accession>
<name>A0ACB8UVL1_9EURO</name>
<gene>
    <name evidence="1" type="ORF">LOY88_003680</name>
</gene>
<dbReference type="EMBL" id="JALBCA010000050">
    <property type="protein sequence ID" value="KAI2386210.1"/>
    <property type="molecule type" value="Genomic_DNA"/>
</dbReference>
<sequence>MSDSKALEATDSPAASGRLPSRNGNEPAPSAATSAVLVEGAADGTRASQDITAAEAVDSSKKGYFAYFRTREFYVVLLLGQVLALCITATNTFTNLLANAGTSIPSFQTLFNYVLLAVVYTGYTIYRYGFKGWLQVVYKRGWKCQSALSAS</sequence>
<reference evidence="1" key="1">
    <citation type="journal article" date="2022" name="bioRxiv">
        <title>Population genetic analysis of Ophidiomyces ophidiicola, the causative agent of snake fungal disease, indicates recent introductions to the USA.</title>
        <authorList>
            <person name="Ladner J.T."/>
            <person name="Palmer J.M."/>
            <person name="Ettinger C.L."/>
            <person name="Stajich J.E."/>
            <person name="Farrell T.M."/>
            <person name="Glorioso B.M."/>
            <person name="Lawson B."/>
            <person name="Price S.J."/>
            <person name="Stengle A.G."/>
            <person name="Grear D.A."/>
            <person name="Lorch J.M."/>
        </authorList>
    </citation>
    <scope>NUCLEOTIDE SEQUENCE</scope>
    <source>
        <strain evidence="1">NWHC 24266-5</strain>
    </source>
</reference>